<keyword evidence="3" id="KW-1185">Reference proteome</keyword>
<feature type="region of interest" description="Disordered" evidence="1">
    <location>
        <begin position="20"/>
        <end position="53"/>
    </location>
</feature>
<organism evidence="2 3">
    <name type="scientific">Nezara viridula</name>
    <name type="common">Southern green stink bug</name>
    <name type="synonym">Cimex viridulus</name>
    <dbReference type="NCBI Taxonomy" id="85310"/>
    <lineage>
        <taxon>Eukaryota</taxon>
        <taxon>Metazoa</taxon>
        <taxon>Ecdysozoa</taxon>
        <taxon>Arthropoda</taxon>
        <taxon>Hexapoda</taxon>
        <taxon>Insecta</taxon>
        <taxon>Pterygota</taxon>
        <taxon>Neoptera</taxon>
        <taxon>Paraneoptera</taxon>
        <taxon>Hemiptera</taxon>
        <taxon>Heteroptera</taxon>
        <taxon>Panheteroptera</taxon>
        <taxon>Pentatomomorpha</taxon>
        <taxon>Pentatomoidea</taxon>
        <taxon>Pentatomidae</taxon>
        <taxon>Pentatominae</taxon>
        <taxon>Nezara</taxon>
    </lineage>
</organism>
<evidence type="ECO:0000313" key="2">
    <source>
        <dbReference type="EMBL" id="CAH1395353.1"/>
    </source>
</evidence>
<reference evidence="2" key="1">
    <citation type="submission" date="2022-01" db="EMBL/GenBank/DDBJ databases">
        <authorList>
            <person name="King R."/>
        </authorList>
    </citation>
    <scope>NUCLEOTIDE SEQUENCE</scope>
</reference>
<evidence type="ECO:0000256" key="1">
    <source>
        <dbReference type="SAM" id="MobiDB-lite"/>
    </source>
</evidence>
<name>A0A9P0H2R5_NEZVI</name>
<evidence type="ECO:0000313" key="3">
    <source>
        <dbReference type="Proteomes" id="UP001152798"/>
    </source>
</evidence>
<gene>
    <name evidence="2" type="ORF">NEZAVI_LOCUS5649</name>
</gene>
<proteinExistence type="predicted"/>
<dbReference type="EMBL" id="OV725079">
    <property type="protein sequence ID" value="CAH1395353.1"/>
    <property type="molecule type" value="Genomic_DNA"/>
</dbReference>
<protein>
    <submittedName>
        <fullName evidence="2">Uncharacterized protein</fullName>
    </submittedName>
</protein>
<dbReference type="Proteomes" id="UP001152798">
    <property type="component" value="Chromosome 3"/>
</dbReference>
<accession>A0A9P0H2R5</accession>
<sequence>MEPNCRRRFVRASAYWRRDGRDRLGSEEESPPTQDVRSTSRDFQQRGTPPPYLKERTSLIAKNRAVPAHPATILSVDSSESEGFASYGTYSYQSAFINPITGLKNRRYKRQRRKYGNIFRCASSVFRDRCVWIEIRRGVGEMAWEIRNRSPANTNILITALLPRKQQRFLFLLSRIRHALNVCALEERCSVTVYNSKWIVYDASCCSSAAQKMKSIPFRSGTESSDFPHDPSIVGAKLRHSARDYLASSSTIQGRFRLPGSKEDNFFRGDLRETPGRGFTTS</sequence>
<dbReference type="AlphaFoldDB" id="A0A9P0H2R5"/>